<dbReference type="AlphaFoldDB" id="A0AAN7A631"/>
<dbReference type="InterPro" id="IPR032675">
    <property type="entry name" value="LRR_dom_sf"/>
</dbReference>
<dbReference type="Proteomes" id="UP001302321">
    <property type="component" value="Unassembled WGS sequence"/>
</dbReference>
<dbReference type="EMBL" id="MU866270">
    <property type="protein sequence ID" value="KAK4174669.1"/>
    <property type="molecule type" value="Genomic_DNA"/>
</dbReference>
<organism evidence="1 2">
    <name type="scientific">Triangularia setosa</name>
    <dbReference type="NCBI Taxonomy" id="2587417"/>
    <lineage>
        <taxon>Eukaryota</taxon>
        <taxon>Fungi</taxon>
        <taxon>Dikarya</taxon>
        <taxon>Ascomycota</taxon>
        <taxon>Pezizomycotina</taxon>
        <taxon>Sordariomycetes</taxon>
        <taxon>Sordariomycetidae</taxon>
        <taxon>Sordariales</taxon>
        <taxon>Podosporaceae</taxon>
        <taxon>Triangularia</taxon>
    </lineage>
</organism>
<sequence length="457" mass="52017">MSGITDLPVELIHNICSFLRPTCVPGQRPHQCRECTHQRPGCVFWYRGQIDVSRLSRACKRLRDVVQPLLFLCSSDNGGHPARRLVRLLRTLLSRPDLAHHVRYLMFYHLEHLSPSDTRFIQSTITDLGLPPVPDSWNTDGEPEYRLLPLELVLAHTPNLNYLRFPLDYDWQLNLLPRFTCFSLPSLRSLEVTHYFIAGDRFDASLSAVETIISAAPNLQSLSLPSPNDDTNFSAPLANLRRLDLQANNSISPELLTTLISSASKLVSFSLHWDALGDAYEDCEDRRVVDAWDAISRCKSSLEELLLDIRNDTELGEAERDNLKDFEKLEAVKVDGHSLGPLREAWLRRNKHARVDGFLSGFFPVGIREVTLWNLDGVEMRGAVRRFARVVAVGRYPRLKRVVLGPGEPSDRRGFDEWRNAGEWRGVEQELGEEFGRGGVGFEVRWTSPSLRWEGLE</sequence>
<accession>A0AAN7A631</accession>
<reference evidence="1" key="2">
    <citation type="submission" date="2023-05" db="EMBL/GenBank/DDBJ databases">
        <authorList>
            <consortium name="Lawrence Berkeley National Laboratory"/>
            <person name="Steindorff A."/>
            <person name="Hensen N."/>
            <person name="Bonometti L."/>
            <person name="Westerberg I."/>
            <person name="Brannstrom I.O."/>
            <person name="Guillou S."/>
            <person name="Cros-Aarteil S."/>
            <person name="Calhoun S."/>
            <person name="Haridas S."/>
            <person name="Kuo A."/>
            <person name="Mondo S."/>
            <person name="Pangilinan J."/>
            <person name="Riley R."/>
            <person name="Labutti K."/>
            <person name="Andreopoulos B."/>
            <person name="Lipzen A."/>
            <person name="Chen C."/>
            <person name="Yanf M."/>
            <person name="Daum C."/>
            <person name="Ng V."/>
            <person name="Clum A."/>
            <person name="Ohm R."/>
            <person name="Martin F."/>
            <person name="Silar P."/>
            <person name="Natvig D."/>
            <person name="Lalanne C."/>
            <person name="Gautier V."/>
            <person name="Ament-Velasquez S.L."/>
            <person name="Kruys A."/>
            <person name="Hutchinson M.I."/>
            <person name="Powell A.J."/>
            <person name="Barry K."/>
            <person name="Miller A.N."/>
            <person name="Grigoriev I.V."/>
            <person name="Debuchy R."/>
            <person name="Gladieux P."/>
            <person name="Thoren M.H."/>
            <person name="Johannesson H."/>
        </authorList>
    </citation>
    <scope>NUCLEOTIDE SEQUENCE</scope>
    <source>
        <strain evidence="1">CBS 892.96</strain>
    </source>
</reference>
<evidence type="ECO:0000313" key="1">
    <source>
        <dbReference type="EMBL" id="KAK4174669.1"/>
    </source>
</evidence>
<reference evidence="1" key="1">
    <citation type="journal article" date="2023" name="Mol. Phylogenet. Evol.">
        <title>Genome-scale phylogeny and comparative genomics of the fungal order Sordariales.</title>
        <authorList>
            <person name="Hensen N."/>
            <person name="Bonometti L."/>
            <person name="Westerberg I."/>
            <person name="Brannstrom I.O."/>
            <person name="Guillou S."/>
            <person name="Cros-Aarteil S."/>
            <person name="Calhoun S."/>
            <person name="Haridas S."/>
            <person name="Kuo A."/>
            <person name="Mondo S."/>
            <person name="Pangilinan J."/>
            <person name="Riley R."/>
            <person name="LaButti K."/>
            <person name="Andreopoulos B."/>
            <person name="Lipzen A."/>
            <person name="Chen C."/>
            <person name="Yan M."/>
            <person name="Daum C."/>
            <person name="Ng V."/>
            <person name="Clum A."/>
            <person name="Steindorff A."/>
            <person name="Ohm R.A."/>
            <person name="Martin F."/>
            <person name="Silar P."/>
            <person name="Natvig D.O."/>
            <person name="Lalanne C."/>
            <person name="Gautier V."/>
            <person name="Ament-Velasquez S.L."/>
            <person name="Kruys A."/>
            <person name="Hutchinson M.I."/>
            <person name="Powell A.J."/>
            <person name="Barry K."/>
            <person name="Miller A.N."/>
            <person name="Grigoriev I.V."/>
            <person name="Debuchy R."/>
            <person name="Gladieux P."/>
            <person name="Hiltunen Thoren M."/>
            <person name="Johannesson H."/>
        </authorList>
    </citation>
    <scope>NUCLEOTIDE SEQUENCE</scope>
    <source>
        <strain evidence="1">CBS 892.96</strain>
    </source>
</reference>
<comment type="caution">
    <text evidence="1">The sequence shown here is derived from an EMBL/GenBank/DDBJ whole genome shotgun (WGS) entry which is preliminary data.</text>
</comment>
<evidence type="ECO:0000313" key="2">
    <source>
        <dbReference type="Proteomes" id="UP001302321"/>
    </source>
</evidence>
<name>A0AAN7A631_9PEZI</name>
<protein>
    <submittedName>
        <fullName evidence="1">Uncharacterized protein</fullName>
    </submittedName>
</protein>
<keyword evidence="2" id="KW-1185">Reference proteome</keyword>
<dbReference type="Gene3D" id="3.80.10.10">
    <property type="entry name" value="Ribonuclease Inhibitor"/>
    <property type="match status" value="1"/>
</dbReference>
<gene>
    <name evidence="1" type="ORF">QBC36DRAFT_242821</name>
</gene>
<dbReference type="SUPFAM" id="SSF52047">
    <property type="entry name" value="RNI-like"/>
    <property type="match status" value="1"/>
</dbReference>
<proteinExistence type="predicted"/>